<dbReference type="GO" id="GO:0000209">
    <property type="term" value="P:protein polyubiquitination"/>
    <property type="evidence" value="ECO:0007669"/>
    <property type="project" value="TreeGrafter"/>
</dbReference>
<dbReference type="EMBL" id="JAXCGZ010015716">
    <property type="protein sequence ID" value="KAK7069887.1"/>
    <property type="molecule type" value="Genomic_DNA"/>
</dbReference>
<comment type="caution">
    <text evidence="1">The sequence shown here is derived from an EMBL/GenBank/DDBJ whole genome shotgun (WGS) entry which is preliminary data.</text>
</comment>
<dbReference type="GO" id="GO:0000151">
    <property type="term" value="C:ubiquitin ligase complex"/>
    <property type="evidence" value="ECO:0007669"/>
    <property type="project" value="InterPro"/>
</dbReference>
<keyword evidence="2" id="KW-1185">Reference proteome</keyword>
<dbReference type="PANTHER" id="PTHR13931">
    <property type="entry name" value="UBIQUITINATION FACTOR E4"/>
    <property type="match status" value="1"/>
</dbReference>
<reference evidence="1 2" key="1">
    <citation type="submission" date="2023-11" db="EMBL/GenBank/DDBJ databases">
        <title>Halocaridina rubra genome assembly.</title>
        <authorList>
            <person name="Smith C."/>
        </authorList>
    </citation>
    <scope>NUCLEOTIDE SEQUENCE [LARGE SCALE GENOMIC DNA]</scope>
    <source>
        <strain evidence="1">EP-1</strain>
        <tissue evidence="1">Whole</tissue>
    </source>
</reference>
<sequence>MSSNLQNNPFAALFSSVKDAETFMKESQPEEASHDARAENEDVDATVILLEKLLLITTRSVAHSAPRILLEDGGPMNEESFKLLLFDRLLLDSPESHVVGNSKEGRAKTCRREVVVYLSEVYWRCRSERDNPQSHIIQQVQLAVIDNLTTALAQPELYGGQDPNDQLLGIIRKGLGQDGAVDDLVHQLLNHLADQQLPPPDAFGKLVSDITRQISQLSLMTFNFQLVDILDFYASLPLLATYLTKLPKEISQDRTGRGYHHTPLGSLLAVSCLPRNFGQPNEFFEKPSSKLNQAHKDTENSIWLAQHNISGRIYKLFYSLLK</sequence>
<gene>
    <name evidence="1" type="ORF">SK128_024923</name>
</gene>
<protein>
    <submittedName>
        <fullName evidence="1">Uncharacterized protein</fullName>
    </submittedName>
</protein>
<dbReference type="InterPro" id="IPR045132">
    <property type="entry name" value="UBE4"/>
</dbReference>
<dbReference type="GO" id="GO:0036503">
    <property type="term" value="P:ERAD pathway"/>
    <property type="evidence" value="ECO:0007669"/>
    <property type="project" value="InterPro"/>
</dbReference>
<evidence type="ECO:0000313" key="2">
    <source>
        <dbReference type="Proteomes" id="UP001381693"/>
    </source>
</evidence>
<accession>A0AAN8WRT7</accession>
<feature type="non-terminal residue" evidence="1">
    <location>
        <position position="322"/>
    </location>
</feature>
<dbReference type="PANTHER" id="PTHR13931:SF16">
    <property type="entry name" value="UBIQUITIN CONJUGATION FACTOR E4 A"/>
    <property type="match status" value="1"/>
</dbReference>
<dbReference type="AlphaFoldDB" id="A0AAN8WRT7"/>
<proteinExistence type="predicted"/>
<dbReference type="GO" id="GO:0005737">
    <property type="term" value="C:cytoplasm"/>
    <property type="evidence" value="ECO:0007669"/>
    <property type="project" value="TreeGrafter"/>
</dbReference>
<dbReference type="Proteomes" id="UP001381693">
    <property type="component" value="Unassembled WGS sequence"/>
</dbReference>
<dbReference type="GO" id="GO:0034450">
    <property type="term" value="F:ubiquitin-ubiquitin ligase activity"/>
    <property type="evidence" value="ECO:0007669"/>
    <property type="project" value="InterPro"/>
</dbReference>
<evidence type="ECO:0000313" key="1">
    <source>
        <dbReference type="EMBL" id="KAK7069887.1"/>
    </source>
</evidence>
<dbReference type="GO" id="GO:0005634">
    <property type="term" value="C:nucleus"/>
    <property type="evidence" value="ECO:0007669"/>
    <property type="project" value="TreeGrafter"/>
</dbReference>
<name>A0AAN8WRT7_HALRR</name>
<organism evidence="1 2">
    <name type="scientific">Halocaridina rubra</name>
    <name type="common">Hawaiian red shrimp</name>
    <dbReference type="NCBI Taxonomy" id="373956"/>
    <lineage>
        <taxon>Eukaryota</taxon>
        <taxon>Metazoa</taxon>
        <taxon>Ecdysozoa</taxon>
        <taxon>Arthropoda</taxon>
        <taxon>Crustacea</taxon>
        <taxon>Multicrustacea</taxon>
        <taxon>Malacostraca</taxon>
        <taxon>Eumalacostraca</taxon>
        <taxon>Eucarida</taxon>
        <taxon>Decapoda</taxon>
        <taxon>Pleocyemata</taxon>
        <taxon>Caridea</taxon>
        <taxon>Atyoidea</taxon>
        <taxon>Atyidae</taxon>
        <taxon>Halocaridina</taxon>
    </lineage>
</organism>